<dbReference type="GO" id="GO:0006457">
    <property type="term" value="P:protein folding"/>
    <property type="evidence" value="ECO:0007669"/>
    <property type="project" value="InterPro"/>
</dbReference>
<evidence type="ECO:0000313" key="7">
    <source>
        <dbReference type="EMBL" id="MCP9290406.1"/>
    </source>
</evidence>
<keyword evidence="2 3" id="KW-0143">Chaperone</keyword>
<keyword evidence="3" id="KW-0963">Cytoplasm</keyword>
<dbReference type="PANTHER" id="PTHR21237">
    <property type="entry name" value="GRPE PROTEIN"/>
    <property type="match status" value="1"/>
</dbReference>
<keyword evidence="8" id="KW-1185">Reference proteome</keyword>
<sequence length="193" mass="21742">MSKEKISEEDISTQEEVAEEVQDNETASEAGNEEQESAKKDKDARIEELEQELANTKDGLLRKAAELENVRKRVQRERVQLFEEAKAGALEDFMPISDDLLRTLKAAEESEIEDSFLEGVKMVADKFEKVLEKHGVERINETGVPFDVNLHDAMMKQPAPNEETGSDVVLQVLDSGYKIGNRTIRHAKVIVSE</sequence>
<dbReference type="SUPFAM" id="SSF58014">
    <property type="entry name" value="Coiled-coil domain of nucleotide exchange factor GrpE"/>
    <property type="match status" value="1"/>
</dbReference>
<evidence type="ECO:0000256" key="5">
    <source>
        <dbReference type="RuleBase" id="RU004478"/>
    </source>
</evidence>
<gene>
    <name evidence="3" type="primary">grpE</name>
    <name evidence="7" type="ORF">NM125_02285</name>
</gene>
<evidence type="ECO:0000256" key="2">
    <source>
        <dbReference type="ARBA" id="ARBA00023186"/>
    </source>
</evidence>
<reference evidence="7" key="1">
    <citation type="submission" date="2022-06" db="EMBL/GenBank/DDBJ databases">
        <title>Gracilimonas sp. CAU 1638 isolated from sea sediment.</title>
        <authorList>
            <person name="Kim W."/>
        </authorList>
    </citation>
    <scope>NUCLEOTIDE SEQUENCE</scope>
    <source>
        <strain evidence="7">CAU 1638</strain>
    </source>
</reference>
<dbReference type="PROSITE" id="PS01071">
    <property type="entry name" value="GRPE"/>
    <property type="match status" value="1"/>
</dbReference>
<dbReference type="HAMAP" id="MF_01151">
    <property type="entry name" value="GrpE"/>
    <property type="match status" value="1"/>
</dbReference>
<dbReference type="Proteomes" id="UP001139125">
    <property type="component" value="Unassembled WGS sequence"/>
</dbReference>
<dbReference type="RefSeq" id="WP_255132462.1">
    <property type="nucleotide sequence ID" value="NZ_JANDBC010000001.1"/>
</dbReference>
<comment type="subunit">
    <text evidence="3">Homodimer.</text>
</comment>
<dbReference type="InterPro" id="IPR009012">
    <property type="entry name" value="GrpE_head"/>
</dbReference>
<evidence type="ECO:0000256" key="4">
    <source>
        <dbReference type="RuleBase" id="RU000639"/>
    </source>
</evidence>
<evidence type="ECO:0000256" key="1">
    <source>
        <dbReference type="ARBA" id="ARBA00009054"/>
    </source>
</evidence>
<keyword evidence="3 4" id="KW-0346">Stress response</keyword>
<proteinExistence type="inferred from homology"/>
<dbReference type="PANTHER" id="PTHR21237:SF23">
    <property type="entry name" value="GRPE PROTEIN HOMOLOG, MITOCHONDRIAL"/>
    <property type="match status" value="1"/>
</dbReference>
<feature type="region of interest" description="Disordered" evidence="6">
    <location>
        <begin position="1"/>
        <end position="45"/>
    </location>
</feature>
<dbReference type="GO" id="GO:0005737">
    <property type="term" value="C:cytoplasm"/>
    <property type="evidence" value="ECO:0007669"/>
    <property type="project" value="UniProtKB-SubCell"/>
</dbReference>
<feature type="compositionally biased region" description="Basic and acidic residues" evidence="6">
    <location>
        <begin position="36"/>
        <end position="45"/>
    </location>
</feature>
<comment type="caution">
    <text evidence="7">The sequence shown here is derived from an EMBL/GenBank/DDBJ whole genome shotgun (WGS) entry which is preliminary data.</text>
</comment>
<dbReference type="PRINTS" id="PR00773">
    <property type="entry name" value="GRPEPROTEIN"/>
</dbReference>
<comment type="subcellular location">
    <subcellularLocation>
        <location evidence="3">Cytoplasm</location>
    </subcellularLocation>
</comment>
<organism evidence="7 8">
    <name type="scientific">Gracilimonas sediminicola</name>
    <dbReference type="NCBI Taxonomy" id="2952158"/>
    <lineage>
        <taxon>Bacteria</taxon>
        <taxon>Pseudomonadati</taxon>
        <taxon>Balneolota</taxon>
        <taxon>Balneolia</taxon>
        <taxon>Balneolales</taxon>
        <taxon>Balneolaceae</taxon>
        <taxon>Gracilimonas</taxon>
    </lineage>
</organism>
<comment type="similarity">
    <text evidence="1 3 5">Belongs to the GrpE family.</text>
</comment>
<dbReference type="InterPro" id="IPR013805">
    <property type="entry name" value="GrpE_CC"/>
</dbReference>
<dbReference type="CDD" id="cd00446">
    <property type="entry name" value="GrpE"/>
    <property type="match status" value="1"/>
</dbReference>
<dbReference type="EMBL" id="JANDBC010000001">
    <property type="protein sequence ID" value="MCP9290406.1"/>
    <property type="molecule type" value="Genomic_DNA"/>
</dbReference>
<feature type="compositionally biased region" description="Acidic residues" evidence="6">
    <location>
        <begin position="9"/>
        <end position="23"/>
    </location>
</feature>
<dbReference type="GO" id="GO:0051082">
    <property type="term" value="F:unfolded protein binding"/>
    <property type="evidence" value="ECO:0007669"/>
    <property type="project" value="TreeGrafter"/>
</dbReference>
<dbReference type="GO" id="GO:0042803">
    <property type="term" value="F:protein homodimerization activity"/>
    <property type="evidence" value="ECO:0007669"/>
    <property type="project" value="InterPro"/>
</dbReference>
<dbReference type="AlphaFoldDB" id="A0A9X2L159"/>
<dbReference type="Gene3D" id="2.30.22.10">
    <property type="entry name" value="Head domain of nucleotide exchange factor GrpE"/>
    <property type="match status" value="1"/>
</dbReference>
<evidence type="ECO:0000313" key="8">
    <source>
        <dbReference type="Proteomes" id="UP001139125"/>
    </source>
</evidence>
<dbReference type="InterPro" id="IPR000740">
    <property type="entry name" value="GrpE"/>
</dbReference>
<dbReference type="GO" id="GO:0000774">
    <property type="term" value="F:adenyl-nucleotide exchange factor activity"/>
    <property type="evidence" value="ECO:0007669"/>
    <property type="project" value="InterPro"/>
</dbReference>
<dbReference type="Gene3D" id="3.90.20.20">
    <property type="match status" value="1"/>
</dbReference>
<comment type="function">
    <text evidence="3 4">Participates actively in the response to hyperosmotic and heat shock by preventing the aggregation of stress-denatured proteins, in association with DnaK and GrpE. It is the nucleotide exchange factor for DnaK and may function as a thermosensor. Unfolded proteins bind initially to DnaJ; upon interaction with the DnaJ-bound protein, DnaK hydrolyzes its bound ATP, resulting in the formation of a stable complex. GrpE releases ADP from DnaK; ATP binding to DnaK triggers the release of the substrate protein, thus completing the reaction cycle. Several rounds of ATP-dependent interactions between DnaJ, DnaK and GrpE are required for fully efficient folding.</text>
</comment>
<name>A0A9X2L159_9BACT</name>
<protein>
    <recommendedName>
        <fullName evidence="3 4">Protein GrpE</fullName>
    </recommendedName>
    <alternativeName>
        <fullName evidence="3">HSP-70 cofactor</fullName>
    </alternativeName>
</protein>
<dbReference type="GO" id="GO:0051087">
    <property type="term" value="F:protein-folding chaperone binding"/>
    <property type="evidence" value="ECO:0007669"/>
    <property type="project" value="InterPro"/>
</dbReference>
<dbReference type="SUPFAM" id="SSF51064">
    <property type="entry name" value="Head domain of nucleotide exchange factor GrpE"/>
    <property type="match status" value="1"/>
</dbReference>
<dbReference type="Pfam" id="PF01025">
    <property type="entry name" value="GrpE"/>
    <property type="match status" value="1"/>
</dbReference>
<evidence type="ECO:0000256" key="3">
    <source>
        <dbReference type="HAMAP-Rule" id="MF_01151"/>
    </source>
</evidence>
<evidence type="ECO:0000256" key="6">
    <source>
        <dbReference type="SAM" id="MobiDB-lite"/>
    </source>
</evidence>
<accession>A0A9X2L159</accession>